<keyword evidence="9" id="KW-1185">Reference proteome</keyword>
<dbReference type="PROSITE" id="PS50005">
    <property type="entry name" value="TPR"/>
    <property type="match status" value="1"/>
</dbReference>
<dbReference type="CDD" id="cd00082">
    <property type="entry name" value="HisKA"/>
    <property type="match status" value="1"/>
</dbReference>
<dbReference type="InterPro" id="IPR036097">
    <property type="entry name" value="HisK_dim/P_sf"/>
</dbReference>
<dbReference type="SUPFAM" id="SSF47384">
    <property type="entry name" value="Homodimeric domain of signal transducing histidine kinase"/>
    <property type="match status" value="1"/>
</dbReference>
<dbReference type="OrthoDB" id="9806995at2"/>
<dbReference type="Proteomes" id="UP000249016">
    <property type="component" value="Unassembled WGS sequence"/>
</dbReference>
<proteinExistence type="predicted"/>
<dbReference type="InterPro" id="IPR036890">
    <property type="entry name" value="HATPase_C_sf"/>
</dbReference>
<dbReference type="SMART" id="SM00388">
    <property type="entry name" value="HisKA"/>
    <property type="match status" value="1"/>
</dbReference>
<feature type="transmembrane region" description="Helical" evidence="6">
    <location>
        <begin position="399"/>
        <end position="418"/>
    </location>
</feature>
<keyword evidence="5" id="KW-0175">Coiled coil</keyword>
<keyword evidence="8" id="KW-0418">Kinase</keyword>
<dbReference type="EC" id="2.7.13.3" evidence="2"/>
<dbReference type="SMART" id="SM00028">
    <property type="entry name" value="TPR"/>
    <property type="match status" value="6"/>
</dbReference>
<feature type="coiled-coil region" evidence="5">
    <location>
        <begin position="421"/>
        <end position="458"/>
    </location>
</feature>
<feature type="domain" description="Histidine kinase" evidence="7">
    <location>
        <begin position="474"/>
        <end position="715"/>
    </location>
</feature>
<evidence type="ECO:0000313" key="9">
    <source>
        <dbReference type="Proteomes" id="UP000249016"/>
    </source>
</evidence>
<keyword evidence="4" id="KW-0802">TPR repeat</keyword>
<dbReference type="AlphaFoldDB" id="A0A327NMZ3"/>
<comment type="catalytic activity">
    <reaction evidence="1">
        <text>ATP + protein L-histidine = ADP + protein N-phospho-L-histidine.</text>
        <dbReference type="EC" id="2.7.13.3"/>
    </reaction>
</comment>
<dbReference type="InterPro" id="IPR003661">
    <property type="entry name" value="HisK_dim/P_dom"/>
</dbReference>
<keyword evidence="6" id="KW-1133">Transmembrane helix</keyword>
<gene>
    <name evidence="8" type="ORF">HMF3257_21880</name>
</gene>
<dbReference type="PANTHER" id="PTHR43065:SF42">
    <property type="entry name" value="TWO-COMPONENT SENSOR PPRA"/>
    <property type="match status" value="1"/>
</dbReference>
<reference evidence="8 9" key="1">
    <citation type="submission" date="2018-06" db="EMBL/GenBank/DDBJ databases">
        <title>Spirosoma sp. HMF3257 Genome sequencing and assembly.</title>
        <authorList>
            <person name="Kang H."/>
            <person name="Cha I."/>
            <person name="Kim H."/>
            <person name="Kang J."/>
            <person name="Joh K."/>
        </authorList>
    </citation>
    <scope>NUCLEOTIDE SEQUENCE [LARGE SCALE GENOMIC DNA]</scope>
    <source>
        <strain evidence="8 9">HMF3257</strain>
    </source>
</reference>
<evidence type="ECO:0000256" key="3">
    <source>
        <dbReference type="ARBA" id="ARBA00022553"/>
    </source>
</evidence>
<dbReference type="SMART" id="SM00387">
    <property type="entry name" value="HATPase_c"/>
    <property type="match status" value="1"/>
</dbReference>
<name>A0A327NMZ3_9BACT</name>
<dbReference type="PRINTS" id="PR00344">
    <property type="entry name" value="BCTRLSENSOR"/>
</dbReference>
<sequence>MPIRLLLVILLLNVTGVQAQDSLRNALRTELASHIQGDTVRVNRLNSLAFLLRGDQPKQTILLSQEALTLARKLKYQWGEAMALYGLGLGYDTYRTYQQTLPYLTASLALFKQLNDRVGMARILSQIGWFYTQRGDYVLALTYDLRAQQLAEKTANLELLARTTARLGSLHIILGDYQQGLTIQSAAIQLFERINDQEGICRSLNGFGDLYRLQEDFDRADRYYNKSIRLAQALNRPRLAAQAESNLAAVYVAQGNYDDALTMARQALSVLTKIPETDVVVWTQTVMARAYLKQNRLDSALVYGLRSLTLSRKIGAREASRDANEILAQVYAAQHKFAEAYAAQQKYIAYVDTLSGRNTQQQLAILQYNYGLAEKQTQIALLKKDKALQTAATQRQRQLLIGACIGIGLVLGLLFLAYRNNRQKQKANALLQQQKAEIQAQRDQTNQALAELKSTQNQLIQSEKMASLGELTAGIAHEIQNPLNFVNNFSEVSIELVQELKEEQKKGEDRDEGAEQELLTDLSNNLQKISQHGNRASSIVKGMLEHSRKSTGRKELTDLNALTDEYLRLAYHGLRAKDKTFNATLKTDFDTSLGQISMVPQDIGRVLLNLFTNAFYAVQQRQKLAQDSTYQPCVTVSTRCANGEAIITVEDNGTGIPESVQQKIFQPFFTTKPTGEGTGLGLSLAYDIVTKGHSGTLTVESEEGKGTKFVISLPA</sequence>
<dbReference type="GO" id="GO:0000155">
    <property type="term" value="F:phosphorelay sensor kinase activity"/>
    <property type="evidence" value="ECO:0007669"/>
    <property type="project" value="InterPro"/>
</dbReference>
<dbReference type="SUPFAM" id="SSF48452">
    <property type="entry name" value="TPR-like"/>
    <property type="match status" value="2"/>
</dbReference>
<dbReference type="SUPFAM" id="SSF55874">
    <property type="entry name" value="ATPase domain of HSP90 chaperone/DNA topoisomerase II/histidine kinase"/>
    <property type="match status" value="1"/>
</dbReference>
<keyword evidence="3" id="KW-0597">Phosphoprotein</keyword>
<keyword evidence="8" id="KW-0808">Transferase</keyword>
<evidence type="ECO:0000256" key="2">
    <source>
        <dbReference type="ARBA" id="ARBA00012438"/>
    </source>
</evidence>
<evidence type="ECO:0000256" key="4">
    <source>
        <dbReference type="PROSITE-ProRule" id="PRU00339"/>
    </source>
</evidence>
<dbReference type="Gene3D" id="3.30.565.10">
    <property type="entry name" value="Histidine kinase-like ATPase, C-terminal domain"/>
    <property type="match status" value="1"/>
</dbReference>
<dbReference type="InterPro" id="IPR004358">
    <property type="entry name" value="Sig_transdc_His_kin-like_C"/>
</dbReference>
<accession>A0A327NMZ3</accession>
<dbReference type="Gene3D" id="1.10.287.130">
    <property type="match status" value="1"/>
</dbReference>
<organism evidence="8 9">
    <name type="scientific">Spirosoma telluris</name>
    <dbReference type="NCBI Taxonomy" id="2183553"/>
    <lineage>
        <taxon>Bacteria</taxon>
        <taxon>Pseudomonadati</taxon>
        <taxon>Bacteroidota</taxon>
        <taxon>Cytophagia</taxon>
        <taxon>Cytophagales</taxon>
        <taxon>Cytophagaceae</taxon>
        <taxon>Spirosoma</taxon>
    </lineage>
</organism>
<dbReference type="InterPro" id="IPR005467">
    <property type="entry name" value="His_kinase_dom"/>
</dbReference>
<dbReference type="PROSITE" id="PS50109">
    <property type="entry name" value="HIS_KIN"/>
    <property type="match status" value="1"/>
</dbReference>
<evidence type="ECO:0000256" key="1">
    <source>
        <dbReference type="ARBA" id="ARBA00000085"/>
    </source>
</evidence>
<feature type="repeat" description="TPR" evidence="4">
    <location>
        <begin position="241"/>
        <end position="274"/>
    </location>
</feature>
<evidence type="ECO:0000256" key="6">
    <source>
        <dbReference type="SAM" id="Phobius"/>
    </source>
</evidence>
<dbReference type="RefSeq" id="WP_111345469.1">
    <property type="nucleotide sequence ID" value="NZ_QLII01000001.1"/>
</dbReference>
<protein>
    <recommendedName>
        <fullName evidence="2">histidine kinase</fullName>
        <ecNumber evidence="2">2.7.13.3</ecNumber>
    </recommendedName>
</protein>
<keyword evidence="6" id="KW-0472">Membrane</keyword>
<dbReference type="Pfam" id="PF02518">
    <property type="entry name" value="HATPase_c"/>
    <property type="match status" value="1"/>
</dbReference>
<dbReference type="Pfam" id="PF00512">
    <property type="entry name" value="HisKA"/>
    <property type="match status" value="1"/>
</dbReference>
<comment type="caution">
    <text evidence="8">The sequence shown here is derived from an EMBL/GenBank/DDBJ whole genome shotgun (WGS) entry which is preliminary data.</text>
</comment>
<evidence type="ECO:0000313" key="8">
    <source>
        <dbReference type="EMBL" id="RAI76173.1"/>
    </source>
</evidence>
<keyword evidence="6" id="KW-0812">Transmembrane</keyword>
<dbReference type="InterPro" id="IPR003594">
    <property type="entry name" value="HATPase_dom"/>
</dbReference>
<dbReference type="EMBL" id="QLII01000001">
    <property type="protein sequence ID" value="RAI76173.1"/>
    <property type="molecule type" value="Genomic_DNA"/>
</dbReference>
<dbReference type="Pfam" id="PF13424">
    <property type="entry name" value="TPR_12"/>
    <property type="match status" value="2"/>
</dbReference>
<dbReference type="PANTHER" id="PTHR43065">
    <property type="entry name" value="SENSOR HISTIDINE KINASE"/>
    <property type="match status" value="1"/>
</dbReference>
<dbReference type="InterPro" id="IPR019734">
    <property type="entry name" value="TPR_rpt"/>
</dbReference>
<evidence type="ECO:0000256" key="5">
    <source>
        <dbReference type="SAM" id="Coils"/>
    </source>
</evidence>
<dbReference type="InterPro" id="IPR011990">
    <property type="entry name" value="TPR-like_helical_dom_sf"/>
</dbReference>
<dbReference type="Gene3D" id="1.25.40.10">
    <property type="entry name" value="Tetratricopeptide repeat domain"/>
    <property type="match status" value="1"/>
</dbReference>
<evidence type="ECO:0000259" key="7">
    <source>
        <dbReference type="PROSITE" id="PS50109"/>
    </source>
</evidence>